<feature type="transmembrane region" description="Helical" evidence="1">
    <location>
        <begin position="45"/>
        <end position="67"/>
    </location>
</feature>
<evidence type="ECO:0000313" key="2">
    <source>
        <dbReference type="EMBL" id="SFJ25740.1"/>
    </source>
</evidence>
<keyword evidence="1" id="KW-0472">Membrane</keyword>
<accession>A0A1I3PWB6</accession>
<name>A0A1I3PWB6_9PLAN</name>
<protein>
    <submittedName>
        <fullName evidence="2">Uncharacterized protein</fullName>
    </submittedName>
</protein>
<gene>
    <name evidence="2" type="ORF">SAMN05421753_11757</name>
</gene>
<organism evidence="2 3">
    <name type="scientific">Planctomicrobium piriforme</name>
    <dbReference type="NCBI Taxonomy" id="1576369"/>
    <lineage>
        <taxon>Bacteria</taxon>
        <taxon>Pseudomonadati</taxon>
        <taxon>Planctomycetota</taxon>
        <taxon>Planctomycetia</taxon>
        <taxon>Planctomycetales</taxon>
        <taxon>Planctomycetaceae</taxon>
        <taxon>Planctomicrobium</taxon>
    </lineage>
</organism>
<proteinExistence type="predicted"/>
<dbReference type="EMBL" id="FOQD01000017">
    <property type="protein sequence ID" value="SFJ25740.1"/>
    <property type="molecule type" value="Genomic_DNA"/>
</dbReference>
<dbReference type="AlphaFoldDB" id="A0A1I3PWB6"/>
<keyword evidence="1" id="KW-0812">Transmembrane</keyword>
<keyword evidence="3" id="KW-1185">Reference proteome</keyword>
<reference evidence="3" key="1">
    <citation type="submission" date="2016-10" db="EMBL/GenBank/DDBJ databases">
        <authorList>
            <person name="Varghese N."/>
            <person name="Submissions S."/>
        </authorList>
    </citation>
    <scope>NUCLEOTIDE SEQUENCE [LARGE SCALE GENOMIC DNA]</scope>
    <source>
        <strain evidence="3">DSM 26348</strain>
    </source>
</reference>
<sequence length="107" mass="12343">MPEEAVAARRKLDGLAMLAFWLSFFLMVLPTEADVLFSFIRNRQFTFAVLFAVFCSACVLVPFVLSWRRRRRNPEMWRGRGYWIAAGVVLCLNGVLQLALGIQQWSK</sequence>
<feature type="transmembrane region" description="Helical" evidence="1">
    <location>
        <begin position="79"/>
        <end position="102"/>
    </location>
</feature>
<feature type="transmembrane region" description="Helical" evidence="1">
    <location>
        <begin position="12"/>
        <end position="33"/>
    </location>
</feature>
<dbReference type="Proteomes" id="UP000199518">
    <property type="component" value="Unassembled WGS sequence"/>
</dbReference>
<keyword evidence="1" id="KW-1133">Transmembrane helix</keyword>
<evidence type="ECO:0000256" key="1">
    <source>
        <dbReference type="SAM" id="Phobius"/>
    </source>
</evidence>
<evidence type="ECO:0000313" key="3">
    <source>
        <dbReference type="Proteomes" id="UP000199518"/>
    </source>
</evidence>